<dbReference type="AlphaFoldDB" id="A0A1H7HXX3"/>
<dbReference type="EMBL" id="FOAK01000003">
    <property type="protein sequence ID" value="SEK53075.1"/>
    <property type="molecule type" value="Genomic_DNA"/>
</dbReference>
<accession>A0A1H7HXX3</accession>
<dbReference type="Proteomes" id="UP000199506">
    <property type="component" value="Unassembled WGS sequence"/>
</dbReference>
<evidence type="ECO:0000313" key="1">
    <source>
        <dbReference type="EMBL" id="SEK53075.1"/>
    </source>
</evidence>
<sequence>MSDIVKVRGRHGTKTLDITIPAKISKEYDIHAGDVFKVGIVKENDSIKIIYELVYKD</sequence>
<dbReference type="Gene3D" id="2.10.260.10">
    <property type="match status" value="1"/>
</dbReference>
<evidence type="ECO:0008006" key="3">
    <source>
        <dbReference type="Google" id="ProtNLM"/>
    </source>
</evidence>
<gene>
    <name evidence="1" type="ORF">SAMN05216439_1052</name>
</gene>
<dbReference type="STRING" id="190974.SAMN05216439_1052"/>
<reference evidence="1 2" key="1">
    <citation type="submission" date="2016-10" db="EMBL/GenBank/DDBJ databases">
        <authorList>
            <person name="de Groot N.N."/>
        </authorList>
    </citation>
    <scope>NUCLEOTIDE SEQUENCE [LARGE SCALE GENOMIC DNA]</scope>
    <source>
        <strain evidence="1 2">DSM 11978</strain>
    </source>
</reference>
<name>A0A1H7HXX3_9EURY</name>
<protein>
    <recommendedName>
        <fullName evidence="3">Antidote-toxin recognition MazE, antitoxin</fullName>
    </recommendedName>
</protein>
<evidence type="ECO:0000313" key="2">
    <source>
        <dbReference type="Proteomes" id="UP000199506"/>
    </source>
</evidence>
<organism evidence="1 2">
    <name type="scientific">Methanobrevibacter gottschalkii</name>
    <dbReference type="NCBI Taxonomy" id="190974"/>
    <lineage>
        <taxon>Archaea</taxon>
        <taxon>Methanobacteriati</taxon>
        <taxon>Methanobacteriota</taxon>
        <taxon>Methanomada group</taxon>
        <taxon>Methanobacteria</taxon>
        <taxon>Methanobacteriales</taxon>
        <taxon>Methanobacteriaceae</taxon>
        <taxon>Methanobrevibacter</taxon>
    </lineage>
</organism>
<proteinExistence type="predicted"/>
<dbReference type="RefSeq" id="WP_158005578.1">
    <property type="nucleotide sequence ID" value="NZ_FOAK01000003.1"/>
</dbReference>
<dbReference type="OrthoDB" id="191223at2157"/>